<proteinExistence type="predicted"/>
<accession>A0A9J7AME2</accession>
<evidence type="ECO:0000313" key="1">
    <source>
        <dbReference type="EMBL" id="UUX48624.1"/>
    </source>
</evidence>
<gene>
    <name evidence="1" type="ORF">NUH88_14540</name>
</gene>
<protein>
    <recommendedName>
        <fullName evidence="3">General secretion pathway protein GspK</fullName>
    </recommendedName>
</protein>
<organism evidence="1 2">
    <name type="scientific">Nisaea acidiphila</name>
    <dbReference type="NCBI Taxonomy" id="1862145"/>
    <lineage>
        <taxon>Bacteria</taxon>
        <taxon>Pseudomonadati</taxon>
        <taxon>Pseudomonadota</taxon>
        <taxon>Alphaproteobacteria</taxon>
        <taxon>Rhodospirillales</taxon>
        <taxon>Thalassobaculaceae</taxon>
        <taxon>Nisaea</taxon>
    </lineage>
</organism>
<name>A0A9J7AME2_9PROT</name>
<sequence length="248" mass="26333">MSGRPGNAERGTAMLLALVILAVASGLLVGLTGLGRTAVGSASVAVERSRNAVLLESAVQAVIPELFDADLAESLGERISAREVNIGGETVEVRVADICGRWDLNHGDLDVLSEMLAGLGLEKVRASAVVELVRAARSAREPFVDVSQLLVLPGLGRAEREHLKSRVTVQCRAGFVDSVHSKPDLAAAVERAERRSGKVLDGRGGGRTWQLSAEHETGPGTLVALDAVIALSHDVRRPFRILEWRSSE</sequence>
<dbReference type="Proteomes" id="UP001060336">
    <property type="component" value="Chromosome"/>
</dbReference>
<dbReference type="RefSeq" id="WP_257767131.1">
    <property type="nucleotide sequence ID" value="NZ_CP102480.1"/>
</dbReference>
<dbReference type="AlphaFoldDB" id="A0A9J7AME2"/>
<reference evidence="1" key="1">
    <citation type="submission" date="2022-08" db="EMBL/GenBank/DDBJ databases">
        <title>Nisaea acidiphila sp. nov., isolated from a marine algal debris and emended description of the genus Nisaea Urios et al. 2008.</title>
        <authorList>
            <person name="Kwon K."/>
        </authorList>
    </citation>
    <scope>NUCLEOTIDE SEQUENCE</scope>
    <source>
        <strain evidence="1">MEBiC11861</strain>
    </source>
</reference>
<evidence type="ECO:0008006" key="3">
    <source>
        <dbReference type="Google" id="ProtNLM"/>
    </source>
</evidence>
<dbReference type="EMBL" id="CP102480">
    <property type="protein sequence ID" value="UUX48624.1"/>
    <property type="molecule type" value="Genomic_DNA"/>
</dbReference>
<keyword evidence="2" id="KW-1185">Reference proteome</keyword>
<evidence type="ECO:0000313" key="2">
    <source>
        <dbReference type="Proteomes" id="UP001060336"/>
    </source>
</evidence>
<dbReference type="KEGG" id="naci:NUH88_14540"/>